<organism evidence="1 2">
    <name type="scientific">Micromonospora craterilacus</name>
    <dbReference type="NCBI Taxonomy" id="1655439"/>
    <lineage>
        <taxon>Bacteria</taxon>
        <taxon>Bacillati</taxon>
        <taxon>Actinomycetota</taxon>
        <taxon>Actinomycetes</taxon>
        <taxon>Micromonosporales</taxon>
        <taxon>Micromonosporaceae</taxon>
        <taxon>Micromonospora</taxon>
    </lineage>
</organism>
<dbReference type="EMBL" id="POTY01000006">
    <property type="protein sequence ID" value="PZG23880.1"/>
    <property type="molecule type" value="Genomic_DNA"/>
</dbReference>
<reference evidence="1 2" key="1">
    <citation type="submission" date="2018-01" db="EMBL/GenBank/DDBJ databases">
        <title>Draft genome sequence of Jishengella sp. NA12.</title>
        <authorList>
            <person name="Sahin N."/>
            <person name="Ay H."/>
            <person name="Saygin H."/>
        </authorList>
    </citation>
    <scope>NUCLEOTIDE SEQUENCE [LARGE SCALE GENOMIC DNA]</scope>
    <source>
        <strain evidence="1 2">NA12</strain>
    </source>
</reference>
<name>A0A2W2FEK4_9ACTN</name>
<sequence>MRYDELEAAIRHLVAGAGDDNLRRFGAETVARLVRDERLLDVATEDELDEDALAALTLARENLLTASPTELRAQLTRIDDGILTDGDMDPELLTAVSALEHWTTYLETGQRDELYQLALRSIEQVDFQVSADLGDFLAEPEMAAEYDRIARLLTT</sequence>
<dbReference type="AlphaFoldDB" id="A0A2W2FEK4"/>
<evidence type="ECO:0000313" key="2">
    <source>
        <dbReference type="Proteomes" id="UP000248924"/>
    </source>
</evidence>
<proteinExistence type="predicted"/>
<gene>
    <name evidence="1" type="ORF">C1I95_02345</name>
</gene>
<comment type="caution">
    <text evidence="1">The sequence shown here is derived from an EMBL/GenBank/DDBJ whole genome shotgun (WGS) entry which is preliminary data.</text>
</comment>
<evidence type="ECO:0000313" key="1">
    <source>
        <dbReference type="EMBL" id="PZG23880.1"/>
    </source>
</evidence>
<dbReference type="RefSeq" id="WP_111212077.1">
    <property type="nucleotide sequence ID" value="NZ_POTY01000006.1"/>
</dbReference>
<accession>A0A2W2FEK4</accession>
<keyword evidence="2" id="KW-1185">Reference proteome</keyword>
<dbReference type="OrthoDB" id="4467223at2"/>
<protein>
    <submittedName>
        <fullName evidence="1">Uncharacterized protein</fullName>
    </submittedName>
</protein>
<dbReference type="Proteomes" id="UP000248924">
    <property type="component" value="Unassembled WGS sequence"/>
</dbReference>